<reference evidence="1" key="1">
    <citation type="submission" date="2022-08" db="EMBL/GenBank/DDBJ databases">
        <authorList>
            <person name="Gutierrez-Valencia J."/>
        </authorList>
    </citation>
    <scope>NUCLEOTIDE SEQUENCE</scope>
</reference>
<protein>
    <submittedName>
        <fullName evidence="1">Uncharacterized protein</fullName>
    </submittedName>
</protein>
<dbReference type="Proteomes" id="UP001154282">
    <property type="component" value="Unassembled WGS sequence"/>
</dbReference>
<gene>
    <name evidence="1" type="ORF">LITE_LOCUS31638</name>
</gene>
<name>A0AAV0N529_9ROSI</name>
<proteinExistence type="predicted"/>
<comment type="caution">
    <text evidence="1">The sequence shown here is derived from an EMBL/GenBank/DDBJ whole genome shotgun (WGS) entry which is preliminary data.</text>
</comment>
<organism evidence="1 2">
    <name type="scientific">Linum tenue</name>
    <dbReference type="NCBI Taxonomy" id="586396"/>
    <lineage>
        <taxon>Eukaryota</taxon>
        <taxon>Viridiplantae</taxon>
        <taxon>Streptophyta</taxon>
        <taxon>Embryophyta</taxon>
        <taxon>Tracheophyta</taxon>
        <taxon>Spermatophyta</taxon>
        <taxon>Magnoliopsida</taxon>
        <taxon>eudicotyledons</taxon>
        <taxon>Gunneridae</taxon>
        <taxon>Pentapetalae</taxon>
        <taxon>rosids</taxon>
        <taxon>fabids</taxon>
        <taxon>Malpighiales</taxon>
        <taxon>Linaceae</taxon>
        <taxon>Linum</taxon>
    </lineage>
</organism>
<dbReference type="EMBL" id="CAMGYJ010000008">
    <property type="protein sequence ID" value="CAI0453570.1"/>
    <property type="molecule type" value="Genomic_DNA"/>
</dbReference>
<evidence type="ECO:0000313" key="2">
    <source>
        <dbReference type="Proteomes" id="UP001154282"/>
    </source>
</evidence>
<dbReference type="AlphaFoldDB" id="A0AAV0N529"/>
<keyword evidence="2" id="KW-1185">Reference proteome</keyword>
<sequence length="33" mass="3644">MEDGKPESGEFSATSIFTSALTALRRRQLELTT</sequence>
<accession>A0AAV0N529</accession>
<evidence type="ECO:0000313" key="1">
    <source>
        <dbReference type="EMBL" id="CAI0453570.1"/>
    </source>
</evidence>